<dbReference type="Pfam" id="PF00702">
    <property type="entry name" value="Hydrolase"/>
    <property type="match status" value="1"/>
</dbReference>
<dbReference type="SUPFAM" id="SSF56784">
    <property type="entry name" value="HAD-like"/>
    <property type="match status" value="1"/>
</dbReference>
<keyword evidence="1" id="KW-0378">Hydrolase</keyword>
<dbReference type="InterPro" id="IPR051806">
    <property type="entry name" value="HAD-like_SPP"/>
</dbReference>
<protein>
    <submittedName>
        <fullName evidence="1">HAD-IA family hydrolase</fullName>
    </submittedName>
</protein>
<dbReference type="Proteomes" id="UP000823862">
    <property type="component" value="Unassembled WGS sequence"/>
</dbReference>
<sequence>MYKEAINRYLIRSGHQCIRLKAVLFDMDGVLFDSMPYHADAWAQVMKRHGLDLTREEAFLHEGRTGKATVNLVYQRQYGKDAPEELIQEIYREKCDVFNRYPEPSAMPGAGELLDKVKAAGLIPVLVTGSGQHTLLDRLDRQYPGIFAPGHTVTAFDVKHGKPDPEPYLMGLQKAGVRANEAFVVENAPIGVQAGHAAGIFTIAANTGPLDGQTLLNAGADLLFPSMQALCDAWEDIVRETDTAGV</sequence>
<dbReference type="GO" id="GO:0050308">
    <property type="term" value="F:sugar-phosphatase activity"/>
    <property type="evidence" value="ECO:0007669"/>
    <property type="project" value="TreeGrafter"/>
</dbReference>
<reference evidence="1" key="2">
    <citation type="submission" date="2021-04" db="EMBL/GenBank/DDBJ databases">
        <authorList>
            <person name="Gilroy R."/>
        </authorList>
    </citation>
    <scope>NUCLEOTIDE SEQUENCE</scope>
    <source>
        <strain evidence="1">ChiHjej12B11-9795</strain>
    </source>
</reference>
<dbReference type="Gene3D" id="3.40.50.1000">
    <property type="entry name" value="HAD superfamily/HAD-like"/>
    <property type="match status" value="1"/>
</dbReference>
<dbReference type="PANTHER" id="PTHR43481:SF4">
    <property type="entry name" value="GLYCEROL-1-PHOSPHATE PHOSPHOHYDROLASE 1-RELATED"/>
    <property type="match status" value="1"/>
</dbReference>
<dbReference type="SFLD" id="SFLDG01135">
    <property type="entry name" value="C1.5.6:_HAD__Beta-PGM__Phospha"/>
    <property type="match status" value="1"/>
</dbReference>
<comment type="caution">
    <text evidence="1">The sequence shown here is derived from an EMBL/GenBank/DDBJ whole genome shotgun (WGS) entry which is preliminary data.</text>
</comment>
<dbReference type="InterPro" id="IPR036412">
    <property type="entry name" value="HAD-like_sf"/>
</dbReference>
<accession>A0A9D2KWA9</accession>
<evidence type="ECO:0000313" key="1">
    <source>
        <dbReference type="EMBL" id="HJA86059.1"/>
    </source>
</evidence>
<evidence type="ECO:0000313" key="2">
    <source>
        <dbReference type="Proteomes" id="UP000823862"/>
    </source>
</evidence>
<dbReference type="InterPro" id="IPR023214">
    <property type="entry name" value="HAD_sf"/>
</dbReference>
<dbReference type="EMBL" id="DWZI01000040">
    <property type="protein sequence ID" value="HJA86059.1"/>
    <property type="molecule type" value="Genomic_DNA"/>
</dbReference>
<name>A0A9D2KWA9_9BACE</name>
<dbReference type="SFLD" id="SFLDG01129">
    <property type="entry name" value="C1.5:_HAD__Beta-PGM__Phosphata"/>
    <property type="match status" value="1"/>
</dbReference>
<organism evidence="1 2">
    <name type="scientific">Candidatus Bacteroides avicola</name>
    <dbReference type="NCBI Taxonomy" id="2838468"/>
    <lineage>
        <taxon>Bacteria</taxon>
        <taxon>Pseudomonadati</taxon>
        <taxon>Bacteroidota</taxon>
        <taxon>Bacteroidia</taxon>
        <taxon>Bacteroidales</taxon>
        <taxon>Bacteroidaceae</taxon>
        <taxon>Bacteroides</taxon>
    </lineage>
</organism>
<dbReference type="AlphaFoldDB" id="A0A9D2KWA9"/>
<dbReference type="Gene3D" id="1.10.150.240">
    <property type="entry name" value="Putative phosphatase, domain 2"/>
    <property type="match status" value="1"/>
</dbReference>
<dbReference type="PRINTS" id="PR00413">
    <property type="entry name" value="HADHALOGNASE"/>
</dbReference>
<proteinExistence type="predicted"/>
<dbReference type="SFLD" id="SFLDS00003">
    <property type="entry name" value="Haloacid_Dehalogenase"/>
    <property type="match status" value="1"/>
</dbReference>
<dbReference type="NCBIfam" id="TIGR01509">
    <property type="entry name" value="HAD-SF-IA-v3"/>
    <property type="match status" value="1"/>
</dbReference>
<dbReference type="PANTHER" id="PTHR43481">
    <property type="entry name" value="FRUCTOSE-1-PHOSPHATE PHOSPHATASE"/>
    <property type="match status" value="1"/>
</dbReference>
<gene>
    <name evidence="1" type="ORF">H9950_07715</name>
</gene>
<reference evidence="1" key="1">
    <citation type="journal article" date="2021" name="PeerJ">
        <title>Extensive microbial diversity within the chicken gut microbiome revealed by metagenomics and culture.</title>
        <authorList>
            <person name="Gilroy R."/>
            <person name="Ravi A."/>
            <person name="Getino M."/>
            <person name="Pursley I."/>
            <person name="Horton D.L."/>
            <person name="Alikhan N.F."/>
            <person name="Baker D."/>
            <person name="Gharbi K."/>
            <person name="Hall N."/>
            <person name="Watson M."/>
            <person name="Adriaenssens E.M."/>
            <person name="Foster-Nyarko E."/>
            <person name="Jarju S."/>
            <person name="Secka A."/>
            <person name="Antonio M."/>
            <person name="Oren A."/>
            <person name="Chaudhuri R.R."/>
            <person name="La Ragione R."/>
            <person name="Hildebrand F."/>
            <person name="Pallen M.J."/>
        </authorList>
    </citation>
    <scope>NUCLEOTIDE SEQUENCE</scope>
    <source>
        <strain evidence="1">ChiHjej12B11-9795</strain>
    </source>
</reference>
<dbReference type="InterPro" id="IPR023198">
    <property type="entry name" value="PGP-like_dom2"/>
</dbReference>
<dbReference type="InterPro" id="IPR006439">
    <property type="entry name" value="HAD-SF_hydro_IA"/>
</dbReference>